<reference evidence="4" key="1">
    <citation type="submission" date="2022-08" db="EMBL/GenBank/DDBJ databases">
        <title>Chelativorans sichuanense sp. nov., a paraffin oil-degrading bacterium isolated from a mixture of oil-based drill cuttings and paddy soil.</title>
        <authorList>
            <person name="Yu J."/>
            <person name="Liu H."/>
            <person name="Chen Q."/>
        </authorList>
    </citation>
    <scope>NUCLEOTIDE SEQUENCE</scope>
    <source>
        <strain evidence="4">SCAU 2101</strain>
    </source>
</reference>
<keyword evidence="5" id="KW-1185">Reference proteome</keyword>
<evidence type="ECO:0000259" key="3">
    <source>
        <dbReference type="Pfam" id="PF01323"/>
    </source>
</evidence>
<dbReference type="InterPro" id="IPR036249">
    <property type="entry name" value="Thioredoxin-like_sf"/>
</dbReference>
<evidence type="ECO:0000313" key="5">
    <source>
        <dbReference type="Proteomes" id="UP001149009"/>
    </source>
</evidence>
<dbReference type="InterPro" id="IPR001853">
    <property type="entry name" value="DSBA-like_thioredoxin_dom"/>
</dbReference>
<dbReference type="AlphaFoldDB" id="A0A9X3AZF6"/>
<dbReference type="EMBL" id="JAODNV010000007">
    <property type="protein sequence ID" value="MCT8990095.1"/>
    <property type="molecule type" value="Genomic_DNA"/>
</dbReference>
<dbReference type="Pfam" id="PF01323">
    <property type="entry name" value="DSBA"/>
    <property type="match status" value="1"/>
</dbReference>
<evidence type="ECO:0000256" key="1">
    <source>
        <dbReference type="PIRNR" id="PIRNR006386"/>
    </source>
</evidence>
<evidence type="ECO:0000313" key="4">
    <source>
        <dbReference type="EMBL" id="MCT8990095.1"/>
    </source>
</evidence>
<dbReference type="GO" id="GO:0004602">
    <property type="term" value="F:glutathione peroxidase activity"/>
    <property type="evidence" value="ECO:0007669"/>
    <property type="project" value="TreeGrafter"/>
</dbReference>
<dbReference type="InterPro" id="IPR044087">
    <property type="entry name" value="NahD-like"/>
</dbReference>
<keyword evidence="1 4" id="KW-0413">Isomerase</keyword>
<dbReference type="GO" id="GO:1901170">
    <property type="term" value="P:naphthalene catabolic process"/>
    <property type="evidence" value="ECO:0007669"/>
    <property type="project" value="InterPro"/>
</dbReference>
<evidence type="ECO:0000256" key="2">
    <source>
        <dbReference type="PIRSR" id="PIRSR006386-1"/>
    </source>
</evidence>
<dbReference type="GO" id="GO:0004364">
    <property type="term" value="F:glutathione transferase activity"/>
    <property type="evidence" value="ECO:0007669"/>
    <property type="project" value="TreeGrafter"/>
</dbReference>
<sequence length="205" mass="22702">MPASIDYYMTSPSPFSYLGHPMLRAVARKHGAELKVKPVNLAAVFENSGAVVPAKRPPVRQRYRLIELQRVADYRGLPINPKPKHWPTDPTLADHTIIALIERGHDPLSYMERVFAAVWANEENIADRDVLSAHLRAEGFNAEEIMGAADEPETAAIRARNTQEAIDAGAVGVPAYVLNGEVFWGQDRIEYLDQALATGRKAYTA</sequence>
<organism evidence="4 5">
    <name type="scientific">Chelativorans petroleitrophicus</name>
    <dbReference type="NCBI Taxonomy" id="2975484"/>
    <lineage>
        <taxon>Bacteria</taxon>
        <taxon>Pseudomonadati</taxon>
        <taxon>Pseudomonadota</taxon>
        <taxon>Alphaproteobacteria</taxon>
        <taxon>Hyphomicrobiales</taxon>
        <taxon>Phyllobacteriaceae</taxon>
        <taxon>Chelativorans</taxon>
    </lineage>
</organism>
<dbReference type="PANTHER" id="PTHR42943:SF2">
    <property type="entry name" value="GLUTATHIONE S-TRANSFERASE KAPPA 1"/>
    <property type="match status" value="1"/>
</dbReference>
<protein>
    <recommendedName>
        <fullName evidence="1">2-hydroxychromene-2-carboxylate isomerase</fullName>
        <ecNumber evidence="1">5.99.1.4</ecNumber>
    </recommendedName>
</protein>
<gene>
    <name evidence="4" type="ORF">NYR54_07275</name>
</gene>
<dbReference type="GO" id="GO:0006749">
    <property type="term" value="P:glutathione metabolic process"/>
    <property type="evidence" value="ECO:0007669"/>
    <property type="project" value="TreeGrafter"/>
</dbReference>
<dbReference type="Proteomes" id="UP001149009">
    <property type="component" value="Unassembled WGS sequence"/>
</dbReference>
<accession>A0A9X3AZF6</accession>
<dbReference type="PANTHER" id="PTHR42943">
    <property type="entry name" value="GLUTATHIONE S-TRANSFERASE KAPPA"/>
    <property type="match status" value="1"/>
</dbReference>
<dbReference type="CDD" id="cd03022">
    <property type="entry name" value="DsbA_HCCA_Iso"/>
    <property type="match status" value="1"/>
</dbReference>
<dbReference type="RefSeq" id="WP_261514939.1">
    <property type="nucleotide sequence ID" value="NZ_JAODNV010000007.1"/>
</dbReference>
<comment type="caution">
    <text evidence="4">The sequence shown here is derived from an EMBL/GenBank/DDBJ whole genome shotgun (WGS) entry which is preliminary data.</text>
</comment>
<dbReference type="PIRSF" id="PIRSF006386">
    <property type="entry name" value="HCCAis_GSTk"/>
    <property type="match status" value="1"/>
</dbReference>
<dbReference type="SUPFAM" id="SSF52833">
    <property type="entry name" value="Thioredoxin-like"/>
    <property type="match status" value="1"/>
</dbReference>
<dbReference type="EC" id="5.99.1.4" evidence="1"/>
<feature type="domain" description="DSBA-like thioredoxin" evidence="3">
    <location>
        <begin position="5"/>
        <end position="197"/>
    </location>
</feature>
<comment type="similarity">
    <text evidence="1">Belongs to the GST superfamily. NadH family.</text>
</comment>
<name>A0A9X3AZF6_9HYPH</name>
<comment type="catalytic activity">
    <reaction evidence="1">
        <text>2-hydroxychromene-2-carboxylate = (3E)-4-(2-hydroxyphenyl)-2-oxobut-3-enoate</text>
        <dbReference type="Rhea" id="RHEA:27401"/>
        <dbReference type="ChEBI" id="CHEBI:59350"/>
        <dbReference type="ChEBI" id="CHEBI:59353"/>
        <dbReference type="EC" id="5.99.1.4"/>
    </reaction>
</comment>
<proteinExistence type="inferred from homology"/>
<feature type="active site" description="Nucleophile" evidence="2">
    <location>
        <position position="13"/>
    </location>
</feature>
<dbReference type="GO" id="GO:0018845">
    <property type="term" value="F:2-hydroxychromene-2-carboxylate isomerase activity"/>
    <property type="evidence" value="ECO:0007669"/>
    <property type="project" value="UniProtKB-UniRule"/>
</dbReference>
<dbReference type="InterPro" id="IPR014440">
    <property type="entry name" value="HCCAis_GSTk"/>
</dbReference>
<dbReference type="Gene3D" id="3.40.30.10">
    <property type="entry name" value="Glutaredoxin"/>
    <property type="match status" value="1"/>
</dbReference>
<dbReference type="InterPro" id="IPR051924">
    <property type="entry name" value="GST_Kappa/NadH"/>
</dbReference>